<dbReference type="AlphaFoldDB" id="A0AAP2GLM6"/>
<keyword evidence="1" id="KW-0812">Transmembrane</keyword>
<keyword evidence="1" id="KW-1133">Transmembrane helix</keyword>
<feature type="transmembrane region" description="Helical" evidence="1">
    <location>
        <begin position="86"/>
        <end position="104"/>
    </location>
</feature>
<keyword evidence="1" id="KW-0472">Membrane</keyword>
<gene>
    <name evidence="2" type="ORF">KK078_29440</name>
</gene>
<evidence type="ECO:0000313" key="3">
    <source>
        <dbReference type="Proteomes" id="UP001319180"/>
    </source>
</evidence>
<dbReference type="Pfam" id="PF12412">
    <property type="entry name" value="DUF3667"/>
    <property type="match status" value="1"/>
</dbReference>
<comment type="caution">
    <text evidence="2">The sequence shown here is derived from an EMBL/GenBank/DDBJ whole genome shotgun (WGS) entry which is preliminary data.</text>
</comment>
<reference evidence="2 3" key="1">
    <citation type="submission" date="2021-05" db="EMBL/GenBank/DDBJ databases">
        <title>A Polyphasic approach of four new species of the genus Ohtaekwangia: Ohtaekwangia histidinii sp. nov., Ohtaekwangia cretensis sp. nov., Ohtaekwangia indiensis sp. nov., Ohtaekwangia reichenbachii sp. nov. from diverse environment.</title>
        <authorList>
            <person name="Octaviana S."/>
        </authorList>
    </citation>
    <scope>NUCLEOTIDE SEQUENCE [LARGE SCALE GENOMIC DNA]</scope>
    <source>
        <strain evidence="2 3">PWU37</strain>
    </source>
</reference>
<keyword evidence="3" id="KW-1185">Reference proteome</keyword>
<dbReference type="EMBL" id="JAHESC010000082">
    <property type="protein sequence ID" value="MBT1690725.1"/>
    <property type="molecule type" value="Genomic_DNA"/>
</dbReference>
<dbReference type="RefSeq" id="WP_254094453.1">
    <property type="nucleotide sequence ID" value="NZ_JAHESC010000082.1"/>
</dbReference>
<accession>A0AAP2GLM6</accession>
<feature type="transmembrane region" description="Helical" evidence="1">
    <location>
        <begin position="235"/>
        <end position="253"/>
    </location>
</feature>
<feature type="transmembrane region" description="Helical" evidence="1">
    <location>
        <begin position="210"/>
        <end position="229"/>
    </location>
</feature>
<evidence type="ECO:0000313" key="2">
    <source>
        <dbReference type="EMBL" id="MBT1690725.1"/>
    </source>
</evidence>
<feature type="transmembrane region" description="Helical" evidence="1">
    <location>
        <begin position="173"/>
        <end position="190"/>
    </location>
</feature>
<evidence type="ECO:0000256" key="1">
    <source>
        <dbReference type="SAM" id="Phobius"/>
    </source>
</evidence>
<dbReference type="InterPro" id="IPR022134">
    <property type="entry name" value="DUF3667"/>
</dbReference>
<protein>
    <submittedName>
        <fullName evidence="2">DUF3667 domain-containing protein</fullName>
    </submittedName>
</protein>
<feature type="transmembrane region" description="Helical" evidence="1">
    <location>
        <begin position="265"/>
        <end position="285"/>
    </location>
</feature>
<dbReference type="Proteomes" id="UP001319180">
    <property type="component" value="Unassembled WGS sequence"/>
</dbReference>
<proteinExistence type="predicted"/>
<name>A0AAP2GLM6_9BACT</name>
<sequence length="289" mass="33520">MSHKKYRTETNCLNCGADVTRKFCPECGQENIELRDSFVHVVGHFVADYLHYDSKFFKGLLPLFTKPGYLTHQYLEGKRVSNIHPLRLFFFCTIIMVLISNLYYHKFEHSIRDEIITQEKVSASDSTQATPKKRPYGIRITTTDDGKNGEKTPEQMMQDARAGLAEFFHNIKYISFFLLPVYALIFKLFYVRRKTYYVDHLIYTMHLQSFVYILVSLLLALLLWVVPGWRGHTSLPFVGIVCLYVALSLRRVYEQAWWKSILKAVLAVGLCLFVTAAVFTGYIVIRGIL</sequence>
<organism evidence="2 3">
    <name type="scientific">Dawidia soli</name>
    <dbReference type="NCBI Taxonomy" id="2782352"/>
    <lineage>
        <taxon>Bacteria</taxon>
        <taxon>Pseudomonadati</taxon>
        <taxon>Bacteroidota</taxon>
        <taxon>Cytophagia</taxon>
        <taxon>Cytophagales</taxon>
        <taxon>Chryseotaleaceae</taxon>
        <taxon>Dawidia</taxon>
    </lineage>
</organism>